<evidence type="ECO:0000256" key="2">
    <source>
        <dbReference type="SAM" id="MobiDB-lite"/>
    </source>
</evidence>
<dbReference type="Pfam" id="PF13424">
    <property type="entry name" value="TPR_12"/>
    <property type="match status" value="1"/>
</dbReference>
<dbReference type="PANTHER" id="PTHR47691:SF3">
    <property type="entry name" value="HTH-TYPE TRANSCRIPTIONAL REGULATOR RV0890C-RELATED"/>
    <property type="match status" value="1"/>
</dbReference>
<dbReference type="InterPro" id="IPR002182">
    <property type="entry name" value="NB-ARC"/>
</dbReference>
<evidence type="ECO:0000259" key="3">
    <source>
        <dbReference type="Pfam" id="PF00931"/>
    </source>
</evidence>
<name>A0AAD4Q5M5_9AGAM</name>
<dbReference type="InterPro" id="IPR036537">
    <property type="entry name" value="Adaptor_Cbl_N_dom_sf"/>
</dbReference>
<accession>A0AAD4Q5M5</accession>
<evidence type="ECO:0000313" key="5">
    <source>
        <dbReference type="Proteomes" id="UP001201163"/>
    </source>
</evidence>
<dbReference type="Gene3D" id="3.40.50.300">
    <property type="entry name" value="P-loop containing nucleotide triphosphate hydrolases"/>
    <property type="match status" value="2"/>
</dbReference>
<dbReference type="EMBL" id="JAKELL010000146">
    <property type="protein sequence ID" value="KAH8980058.1"/>
    <property type="molecule type" value="Genomic_DNA"/>
</dbReference>
<dbReference type="PROSITE" id="PS50005">
    <property type="entry name" value="TPR"/>
    <property type="match status" value="1"/>
</dbReference>
<dbReference type="Gene3D" id="1.20.930.20">
    <property type="entry name" value="Adaptor protein Cbl, N-terminal domain"/>
    <property type="match status" value="2"/>
</dbReference>
<dbReference type="CDD" id="cd21037">
    <property type="entry name" value="MLKL_NTD"/>
    <property type="match status" value="3"/>
</dbReference>
<dbReference type="InterPro" id="IPR027417">
    <property type="entry name" value="P-loop_NTPase"/>
</dbReference>
<dbReference type="InterPro" id="IPR011990">
    <property type="entry name" value="TPR-like_helical_dom_sf"/>
</dbReference>
<keyword evidence="1" id="KW-0802">TPR repeat</keyword>
<protein>
    <recommendedName>
        <fullName evidence="3">NB-ARC domain-containing protein</fullName>
    </recommendedName>
</protein>
<dbReference type="InterPro" id="IPR019734">
    <property type="entry name" value="TPR_rpt"/>
</dbReference>
<dbReference type="PANTHER" id="PTHR47691">
    <property type="entry name" value="REGULATOR-RELATED"/>
    <property type="match status" value="1"/>
</dbReference>
<evidence type="ECO:0000256" key="1">
    <source>
        <dbReference type="PROSITE-ProRule" id="PRU00339"/>
    </source>
</evidence>
<dbReference type="SUPFAM" id="SSF52540">
    <property type="entry name" value="P-loop containing nucleoside triphosphate hydrolases"/>
    <property type="match status" value="2"/>
</dbReference>
<feature type="domain" description="NB-ARC" evidence="3">
    <location>
        <begin position="249"/>
        <end position="329"/>
    </location>
</feature>
<comment type="caution">
    <text evidence="4">The sequence shown here is derived from an EMBL/GenBank/DDBJ whole genome shotgun (WGS) entry which is preliminary data.</text>
</comment>
<gene>
    <name evidence="4" type="ORF">EDB92DRAFT_2107304</name>
</gene>
<organism evidence="4 5">
    <name type="scientific">Lactarius akahatsu</name>
    <dbReference type="NCBI Taxonomy" id="416441"/>
    <lineage>
        <taxon>Eukaryota</taxon>
        <taxon>Fungi</taxon>
        <taxon>Dikarya</taxon>
        <taxon>Basidiomycota</taxon>
        <taxon>Agaricomycotina</taxon>
        <taxon>Agaricomycetes</taxon>
        <taxon>Russulales</taxon>
        <taxon>Russulaceae</taxon>
        <taxon>Lactarius</taxon>
    </lineage>
</organism>
<feature type="region of interest" description="Disordered" evidence="2">
    <location>
        <begin position="1"/>
        <end position="39"/>
    </location>
</feature>
<feature type="domain" description="NB-ARC" evidence="3">
    <location>
        <begin position="803"/>
        <end position="931"/>
    </location>
</feature>
<dbReference type="Pfam" id="PF00931">
    <property type="entry name" value="NB-ARC"/>
    <property type="match status" value="2"/>
</dbReference>
<dbReference type="SMART" id="SM00028">
    <property type="entry name" value="TPR"/>
    <property type="match status" value="4"/>
</dbReference>
<dbReference type="GO" id="GO:0043531">
    <property type="term" value="F:ADP binding"/>
    <property type="evidence" value="ECO:0007669"/>
    <property type="project" value="InterPro"/>
</dbReference>
<dbReference type="InterPro" id="IPR059179">
    <property type="entry name" value="MLKL-like_MCAfunc"/>
</dbReference>
<evidence type="ECO:0000313" key="4">
    <source>
        <dbReference type="EMBL" id="KAH8980058.1"/>
    </source>
</evidence>
<dbReference type="GO" id="GO:0007166">
    <property type="term" value="P:cell surface receptor signaling pathway"/>
    <property type="evidence" value="ECO:0007669"/>
    <property type="project" value="InterPro"/>
</dbReference>
<keyword evidence="5" id="KW-1185">Reference proteome</keyword>
<dbReference type="SUPFAM" id="SSF48452">
    <property type="entry name" value="TPR-like"/>
    <property type="match status" value="1"/>
</dbReference>
<dbReference type="Proteomes" id="UP001201163">
    <property type="component" value="Unassembled WGS sequence"/>
</dbReference>
<dbReference type="Gene3D" id="1.25.40.10">
    <property type="entry name" value="Tetratricopeptide repeat domain"/>
    <property type="match status" value="2"/>
</dbReference>
<reference evidence="4" key="1">
    <citation type="submission" date="2022-01" db="EMBL/GenBank/DDBJ databases">
        <title>Comparative genomics reveals a dynamic genome evolution in the ectomycorrhizal milk-cap (Lactarius) mushrooms.</title>
        <authorList>
            <consortium name="DOE Joint Genome Institute"/>
            <person name="Lebreton A."/>
            <person name="Tang N."/>
            <person name="Kuo A."/>
            <person name="LaButti K."/>
            <person name="Drula E."/>
            <person name="Barry K."/>
            <person name="Clum A."/>
            <person name="Lipzen A."/>
            <person name="Mousain D."/>
            <person name="Ng V."/>
            <person name="Wang R."/>
            <person name="Wang X."/>
            <person name="Dai Y."/>
            <person name="Henrissat B."/>
            <person name="Grigoriev I.V."/>
            <person name="Guerin-Laguette A."/>
            <person name="Yu F."/>
            <person name="Martin F.M."/>
        </authorList>
    </citation>
    <scope>NUCLEOTIDE SEQUENCE</scope>
    <source>
        <strain evidence="4">QP</strain>
    </source>
</reference>
<dbReference type="PRINTS" id="PR00364">
    <property type="entry name" value="DISEASERSIST"/>
</dbReference>
<feature type="repeat" description="TPR" evidence="1">
    <location>
        <begin position="1352"/>
        <end position="1385"/>
    </location>
</feature>
<proteinExistence type="predicted"/>
<sequence>MQSNSSFVTTPRRRIIPAPSNSSVPDDDPASSDPIGGSTDVAMSAIETSLKVLKEASALASKVPYIGPIAGIILEALKMRGEVKQLKGEWGTVMQKLAKVGSIVIDVGEWYQANDMNEDDLPSDLRNVLKSLQTDLDGIQDVLEECAKVKGFRRVLLRSDMLAKVKQYDAKLTHAFQVFQARVALGNRLAQIVQEHRVNSLTATAASSARARECMPHIPPDSGARSAYLTESLAPMPSVPQTIFGRDAELAQIIEMIFTNTTSRPARIAILGPGGYGKTTLAQVVLEHPRVREHYGDARYMVACESLMSSTALLIQLAKTLGVSKEDSDFLWPRIRASLIAEDCIICFDNFESPWEQPRDIKASVEDLLSIITELHHVTVIITMRGTERPARTQWTQPTLAPLKTLNSDAVGVPVDPITFGIKTSLNSLKETSSLVSKVPCISQIAGMLLNAIQLYGEVRQFKEEWAVVANKLVDIANIVIGVGKSYEMHELGEEGLVDLQADLQYLGRGLEGIEGMLKDCAEYRGIKVLRRADVQTKVEQCDGMLSRALNAFQTSRIRSTPPAQGHEINTVVSYRSSDPIPFGDFPKDFPAASDAVGGPVDTIMSAVKTSLGILKEASSLASKVPCLSSIAGMLLYAIQMNSEVRQFKEEWAIVAQRLLEVANIVISVGKSCETHGLGEEDLARLENALQPLQKSLEAIGRMLKECAEYGVIKKVLQRADIQMKIKQCDAMLSHALNVFQAKLTLHIHFTQLIQLIQSRPVSAVAVAVNSSAGSTSSSRNITSVLSKAPKPSAPQLFFGRDAELNQILDMIFGPRPARIAILGLGGYGKTTLASAVLAHRRIRERFGDARYFVACESAITSADLLVELAKALGLLEAGDASWSHIKTSLTKKKCIICLDNFESPWDQAAEIRNSVEDLLSKITSLRSVTVLVTMRGTERPDRTHWTQPALAPLKILDNHPAQVAWQRIANNFDSSAEQLIAAVDNVPLAVNVLAHLPQAASPALLLKEWKEKYTLLIQRGHSHKLSSIESSIQLSLDSKRMRDNPAARELLGVLSVLPDGIHTELLDKFKGVLDIDILSCLRALQQCSLVEVTAERYRSHSIIRHFCLSQGLLLPRHEELLNNFYIALAMTNVYQAGCYDYAEMVLEANNTKATLSRLLKSIYQDQSMLVNAVLTFVNFCINIGDYSDQLLDEAVKFIQQNHLPISLQIGCLQRWGRLHYRTHDLETAKLKLQQAEMLCLSSLNHDPILHAKILRDLGDICLDQGATSGAEAVFQKALQLSKAANDALGQGNCYSKLGGIYMKFERLQEAGSDHRGLGDIQLQLQMFNDAEAFYQKALEFDKLANSVRGQAKDYKALGDTYLKKDKLEEAKAFFDNALGLYKSIDSSSDLGNILYDLAKIYLKRSQLNDARMAIERALDMHRQAQDKAGEKLDQRLLDQILSRDWLVWQKNREIPDVCGILGLGRGVENRRWDHIKLAGSASGMKSVVTGLSELVDEATKSRRQEGTEQPARWKKLDSSSCGLCRLVQRSYAFAEMAAIGPRRCDRSRENNDLRLFLD</sequence>